<dbReference type="InterPro" id="IPR014743">
    <property type="entry name" value="Cl-channel_core"/>
</dbReference>
<feature type="transmembrane region" description="Helical" evidence="8">
    <location>
        <begin position="21"/>
        <end position="42"/>
    </location>
</feature>
<keyword evidence="11" id="KW-1185">Reference proteome</keyword>
<evidence type="ECO:0000256" key="1">
    <source>
        <dbReference type="ARBA" id="ARBA00004141"/>
    </source>
</evidence>
<organism evidence="10 11">
    <name type="scientific">Peptacetobacter hominis</name>
    <dbReference type="NCBI Taxonomy" id="2743610"/>
    <lineage>
        <taxon>Bacteria</taxon>
        <taxon>Bacillati</taxon>
        <taxon>Bacillota</taxon>
        <taxon>Clostridia</taxon>
        <taxon>Peptostreptococcales</taxon>
        <taxon>Peptostreptococcaceae</taxon>
        <taxon>Peptacetobacter</taxon>
    </lineage>
</organism>
<comment type="caution">
    <text evidence="10">The sequence shown here is derived from an EMBL/GenBank/DDBJ whole genome shotgun (WGS) entry which is preliminary data.</text>
</comment>
<proteinExistence type="predicted"/>
<feature type="transmembrane region" description="Helical" evidence="8">
    <location>
        <begin position="62"/>
        <end position="83"/>
    </location>
</feature>
<evidence type="ECO:0000313" key="10">
    <source>
        <dbReference type="EMBL" id="TQQ84910.1"/>
    </source>
</evidence>
<dbReference type="PANTHER" id="PTHR45711">
    <property type="entry name" value="CHLORIDE CHANNEL PROTEIN"/>
    <property type="match status" value="1"/>
</dbReference>
<evidence type="ECO:0000256" key="3">
    <source>
        <dbReference type="ARBA" id="ARBA00022692"/>
    </source>
</evidence>
<dbReference type="Pfam" id="PF02080">
    <property type="entry name" value="TrkA_C"/>
    <property type="match status" value="1"/>
</dbReference>
<dbReference type="RefSeq" id="WP_142535740.1">
    <property type="nucleotide sequence ID" value="NZ_SGJB01000006.1"/>
</dbReference>
<dbReference type="GO" id="GO:0008324">
    <property type="term" value="F:monoatomic cation transmembrane transporter activity"/>
    <property type="evidence" value="ECO:0007669"/>
    <property type="project" value="InterPro"/>
</dbReference>
<dbReference type="GO" id="GO:0005247">
    <property type="term" value="F:voltage-gated chloride channel activity"/>
    <property type="evidence" value="ECO:0007669"/>
    <property type="project" value="TreeGrafter"/>
</dbReference>
<evidence type="ECO:0000256" key="7">
    <source>
        <dbReference type="ARBA" id="ARBA00023214"/>
    </source>
</evidence>
<dbReference type="Proteomes" id="UP000317863">
    <property type="component" value="Unassembled WGS sequence"/>
</dbReference>
<evidence type="ECO:0000256" key="5">
    <source>
        <dbReference type="ARBA" id="ARBA00023065"/>
    </source>
</evidence>
<sequence>MYKKTRNISEIFWRIRNIKYRLIRDSLIIGAVTGAIIVMYRIGAAWLGEIFNGIYASGGKNIHLIPFIFAGLILISLVVSEFVKREPMISGSGIPQLEGILSRRLSINRIRVLIYKFIGGMICLGAGLSVGREGPSVQMGGCIGETYSKKTGKLDHEEIYLTTCGASAGLSAAFNAPMSGVMFALEEAHKNFSPLILLSAMTASLTADCVSKQFFGIVPSLEFSRLEIMPIKYYWVLIILGIIIGVSGVFFNKGLIFTQSVFRKSRFDNRIKIAIPFVITGIAGILCSDMIGGGHELIMSLQEKNFALWILIIYLVVKFMLTFICFGSGVPGGIFFPLLVLGALGGNIVGIIAIKYMGIPSVFLMNFIVLAMAGHFAAIVKAPITGIILISEMTGSLAHLLPLAVVVLSAQITSDVFSSAPIYESLLDRILERKHEANEYKGASKQKTLLEVSIDMNSYADGKSIGEIDWPETALIVAVNRGEKEIIPHGYTKLIHGDLITVMTSQDSSPEVLEELKRISS</sequence>
<dbReference type="InterPro" id="IPR001807">
    <property type="entry name" value="ClC"/>
</dbReference>
<keyword evidence="7" id="KW-0868">Chloride</keyword>
<evidence type="ECO:0000259" key="9">
    <source>
        <dbReference type="PROSITE" id="PS51202"/>
    </source>
</evidence>
<dbReference type="InterPro" id="IPR006037">
    <property type="entry name" value="RCK_C"/>
</dbReference>
<dbReference type="GO" id="GO:0006813">
    <property type="term" value="P:potassium ion transport"/>
    <property type="evidence" value="ECO:0007669"/>
    <property type="project" value="InterPro"/>
</dbReference>
<dbReference type="GO" id="GO:0005886">
    <property type="term" value="C:plasma membrane"/>
    <property type="evidence" value="ECO:0007669"/>
    <property type="project" value="TreeGrafter"/>
</dbReference>
<dbReference type="Gene3D" id="3.30.70.1450">
    <property type="entry name" value="Regulator of K+ conductance, C-terminal domain"/>
    <property type="match status" value="1"/>
</dbReference>
<dbReference type="Gene3D" id="1.10.3080.10">
    <property type="entry name" value="Clc chloride channel"/>
    <property type="match status" value="1"/>
</dbReference>
<dbReference type="EMBL" id="SGJB01000006">
    <property type="protein sequence ID" value="TQQ84910.1"/>
    <property type="molecule type" value="Genomic_DNA"/>
</dbReference>
<dbReference type="Pfam" id="PF00654">
    <property type="entry name" value="Voltage_CLC"/>
    <property type="match status" value="1"/>
</dbReference>
<dbReference type="PROSITE" id="PS51202">
    <property type="entry name" value="RCK_C"/>
    <property type="match status" value="1"/>
</dbReference>
<protein>
    <submittedName>
        <fullName evidence="10">ClC family H(+)/Cl(-) exchange transporter</fullName>
    </submittedName>
</protein>
<keyword evidence="3 8" id="KW-0812">Transmembrane</keyword>
<dbReference type="AlphaFoldDB" id="A0A544QW38"/>
<keyword evidence="4 8" id="KW-1133">Transmembrane helix</keyword>
<dbReference type="InterPro" id="IPR036721">
    <property type="entry name" value="RCK_C_sf"/>
</dbReference>
<dbReference type="SUPFAM" id="SSF81340">
    <property type="entry name" value="Clc chloride channel"/>
    <property type="match status" value="1"/>
</dbReference>
<dbReference type="OrthoDB" id="9812438at2"/>
<feature type="transmembrane region" description="Helical" evidence="8">
    <location>
        <begin position="362"/>
        <end position="380"/>
    </location>
</feature>
<feature type="transmembrane region" description="Helical" evidence="8">
    <location>
        <begin position="334"/>
        <end position="356"/>
    </location>
</feature>
<dbReference type="CDD" id="cd01031">
    <property type="entry name" value="EriC"/>
    <property type="match status" value="1"/>
</dbReference>
<feature type="transmembrane region" description="Helical" evidence="8">
    <location>
        <begin position="306"/>
        <end position="327"/>
    </location>
</feature>
<comment type="subcellular location">
    <subcellularLocation>
        <location evidence="1">Membrane</location>
        <topology evidence="1">Multi-pass membrane protein</topology>
    </subcellularLocation>
</comment>
<keyword evidence="2" id="KW-0813">Transport</keyword>
<feature type="transmembrane region" description="Helical" evidence="8">
    <location>
        <begin position="387"/>
        <end position="410"/>
    </location>
</feature>
<feature type="transmembrane region" description="Helical" evidence="8">
    <location>
        <begin position="273"/>
        <end position="294"/>
    </location>
</feature>
<dbReference type="PANTHER" id="PTHR45711:SF6">
    <property type="entry name" value="CHLORIDE CHANNEL PROTEIN"/>
    <property type="match status" value="1"/>
</dbReference>
<dbReference type="PRINTS" id="PR00762">
    <property type="entry name" value="CLCHANNEL"/>
</dbReference>
<accession>A0A544QW38</accession>
<feature type="domain" description="RCK C-terminal" evidence="9">
    <location>
        <begin position="437"/>
        <end position="519"/>
    </location>
</feature>
<evidence type="ECO:0000313" key="11">
    <source>
        <dbReference type="Proteomes" id="UP000317863"/>
    </source>
</evidence>
<evidence type="ECO:0000256" key="6">
    <source>
        <dbReference type="ARBA" id="ARBA00023136"/>
    </source>
</evidence>
<feature type="transmembrane region" description="Helical" evidence="8">
    <location>
        <begin position="113"/>
        <end position="131"/>
    </location>
</feature>
<evidence type="ECO:0000256" key="4">
    <source>
        <dbReference type="ARBA" id="ARBA00022989"/>
    </source>
</evidence>
<evidence type="ECO:0000256" key="8">
    <source>
        <dbReference type="SAM" id="Phobius"/>
    </source>
</evidence>
<evidence type="ECO:0000256" key="2">
    <source>
        <dbReference type="ARBA" id="ARBA00022448"/>
    </source>
</evidence>
<reference evidence="10 11" key="1">
    <citation type="submission" date="2019-02" db="EMBL/GenBank/DDBJ databases">
        <title>Peptostreptococcaceae bacterium ZHW00191 nov., a new bacterium isolated from the human gut.</title>
        <authorList>
            <person name="Zhou H.-W."/>
            <person name="Chen X.-J."/>
        </authorList>
    </citation>
    <scope>NUCLEOTIDE SEQUENCE [LARGE SCALE GENOMIC DNA]</scope>
    <source>
        <strain evidence="10 11">ZHW00191</strain>
    </source>
</reference>
<name>A0A544QW38_9FIRM</name>
<gene>
    <name evidence="10" type="ORF">EXD82_04610</name>
</gene>
<keyword evidence="5" id="KW-0406">Ion transport</keyword>
<keyword evidence="6 8" id="KW-0472">Membrane</keyword>
<dbReference type="SUPFAM" id="SSF116726">
    <property type="entry name" value="TrkA C-terminal domain-like"/>
    <property type="match status" value="1"/>
</dbReference>
<feature type="transmembrane region" description="Helical" evidence="8">
    <location>
        <begin position="233"/>
        <end position="252"/>
    </location>
</feature>